<gene>
    <name evidence="3" type="ORF">PGLA2088_LOCUS36440</name>
</gene>
<dbReference type="PROSITE" id="PS00028">
    <property type="entry name" value="ZINC_FINGER_C2H2_1"/>
    <property type="match status" value="1"/>
</dbReference>
<accession>A0A813KND5</accession>
<name>A0A813KND5_POLGL</name>
<evidence type="ECO:0000259" key="2">
    <source>
        <dbReference type="PROSITE" id="PS50157"/>
    </source>
</evidence>
<dbReference type="EMBL" id="CAJNNW010032159">
    <property type="protein sequence ID" value="CAE8711383.1"/>
    <property type="molecule type" value="Genomic_DNA"/>
</dbReference>
<protein>
    <recommendedName>
        <fullName evidence="2">C2H2-type domain-containing protein</fullName>
    </recommendedName>
</protein>
<dbReference type="InterPro" id="IPR013087">
    <property type="entry name" value="Znf_C2H2_type"/>
</dbReference>
<feature type="domain" description="C2H2-type" evidence="2">
    <location>
        <begin position="355"/>
        <end position="383"/>
    </location>
</feature>
<reference evidence="3" key="1">
    <citation type="submission" date="2021-02" db="EMBL/GenBank/DDBJ databases">
        <authorList>
            <person name="Dougan E. K."/>
            <person name="Rhodes N."/>
            <person name="Thang M."/>
            <person name="Chan C."/>
        </authorList>
    </citation>
    <scope>NUCLEOTIDE SEQUENCE</scope>
</reference>
<evidence type="ECO:0000256" key="1">
    <source>
        <dbReference type="PROSITE-ProRule" id="PRU00042"/>
    </source>
</evidence>
<proteinExistence type="predicted"/>
<keyword evidence="1" id="KW-0862">Zinc</keyword>
<organism evidence="3 4">
    <name type="scientific">Polarella glacialis</name>
    <name type="common">Dinoflagellate</name>
    <dbReference type="NCBI Taxonomy" id="89957"/>
    <lineage>
        <taxon>Eukaryota</taxon>
        <taxon>Sar</taxon>
        <taxon>Alveolata</taxon>
        <taxon>Dinophyceae</taxon>
        <taxon>Suessiales</taxon>
        <taxon>Suessiaceae</taxon>
        <taxon>Polarella</taxon>
    </lineage>
</organism>
<dbReference type="AlphaFoldDB" id="A0A813KND5"/>
<dbReference type="PROSITE" id="PS50157">
    <property type="entry name" value="ZINC_FINGER_C2H2_2"/>
    <property type="match status" value="1"/>
</dbReference>
<comment type="caution">
    <text evidence="3">The sequence shown here is derived from an EMBL/GenBank/DDBJ whole genome shotgun (WGS) entry which is preliminary data.</text>
</comment>
<sequence>MPAEQGTEFSSLELNQVAWVDDIVFLFRGRDRTSVIAKTTVCTEIVVDTFAKYGFAVNLKPGKTEYLLMFRGKEAAAARHQVLNVQGTKIPFTSVMHGKQILNVVLEYVYLGSTVDYNCSMTREIRKRASMAMAGVRPLKSKIFASQQVPKRTKVLVGQAFAMTRSLYAAATWPMLNRREEGIYKTGIMVMYRVVANAQHHHKEVPITDAEVMCKMGLNDPNDLLRVQRLLYLQRLVVYGPSELWALLQQNARFPRSWFSLVIEDMTWLREFLPEGLNMPPPLDDMDSCIAVCEQGGGTWKKWVQTAWQVAVLRRDNLQEVRKFHETFVREAEKAGLIIKSQTDLIVPNASSARYQCTLCLASFDSEPKFNTHAYRKHGYKSPMRLLASSTVCLSCGKEYHTRSCIMQHLNYMNSVGNDLSCVRNILAVGLAIPRDEADALDAIEAKRLLAAKRAGQQCGKDRYPCYRTIGPTLANFCLQVPEGEDRALLEVSVQPNHQLLNAEHANDAYHALRGEIGVLNRASDINAIVQRAMDLVGDMHEPPVCLEALRKLLNSLEYDFEELSIDEPDCYIMLQDVVSQCLEKGECKDDPYLSRMPGHKRKVPVPRARLPAARSGFVLDTDVQDCNEDKQHYLVLEVPVHAIGAATVCKCVPFLRKTQVVLYLQNGGRQPGDLQAQLEGQSHAEHYDILVFGLNLDDSIENCDRLLSFWMGEIRLGRVRGVIADPLSDTWNTPPYLGTRTMPWGKAHLTCGQCQKIRSDNRRWFVSLRLFVAMVETGGFAFIEYPAISKHIAFAPSIDHLCYTSWLCKHVGGVSVAHSFRTPGLQPSSFLTLRLPTFAKHLYSCKLGAHSALASSLKDVFAGSGHVEDFEFFPAEAYSQYCTPFDLYDPASYVDFGSGNSNKLTSV</sequence>
<dbReference type="Proteomes" id="UP000626109">
    <property type="component" value="Unassembled WGS sequence"/>
</dbReference>
<dbReference type="GO" id="GO:0008270">
    <property type="term" value="F:zinc ion binding"/>
    <property type="evidence" value="ECO:0007669"/>
    <property type="project" value="UniProtKB-KW"/>
</dbReference>
<evidence type="ECO:0000313" key="4">
    <source>
        <dbReference type="Proteomes" id="UP000626109"/>
    </source>
</evidence>
<keyword evidence="1" id="KW-0479">Metal-binding</keyword>
<keyword evidence="1" id="KW-0863">Zinc-finger</keyword>
<evidence type="ECO:0000313" key="3">
    <source>
        <dbReference type="EMBL" id="CAE8711383.1"/>
    </source>
</evidence>